<accession>A0A1M4UPE0</accession>
<dbReference type="AlphaFoldDB" id="A0A1M4UPE0"/>
<gene>
    <name evidence="2" type="primary">rbfA</name>
    <name evidence="3" type="ORF">SAMN02745218_00530</name>
</gene>
<sequence length="122" mass="13945">MSYRPERLAEIIKKEVSDMVRDELKDPRIGFVTITGVEVSTDLRYAKIFFSVLGSEEEARASLEALNRARGYVRSELARRIRLRHAPEISFKLDPSIQRGIRVMELLKDVKERGAAGNDWPG</sequence>
<comment type="function">
    <text evidence="2">One of several proteins that assist in the late maturation steps of the functional core of the 30S ribosomal subunit. Associates with free 30S ribosomal subunits (but not with 30S subunits that are part of 70S ribosomes or polysomes). Required for efficient processing of 16S rRNA. May interact with the 5'-terminal helix region of 16S rRNA.</text>
</comment>
<comment type="similarity">
    <text evidence="2">Belongs to the RbfA family.</text>
</comment>
<dbReference type="GO" id="GO:0030490">
    <property type="term" value="P:maturation of SSU-rRNA"/>
    <property type="evidence" value="ECO:0007669"/>
    <property type="project" value="UniProtKB-UniRule"/>
</dbReference>
<organism evidence="3 4">
    <name type="scientific">Desulfofundulus australicus DSM 11792</name>
    <dbReference type="NCBI Taxonomy" id="1121425"/>
    <lineage>
        <taxon>Bacteria</taxon>
        <taxon>Bacillati</taxon>
        <taxon>Bacillota</taxon>
        <taxon>Clostridia</taxon>
        <taxon>Eubacteriales</taxon>
        <taxon>Peptococcaceae</taxon>
        <taxon>Desulfofundulus</taxon>
    </lineage>
</organism>
<reference evidence="4" key="1">
    <citation type="submission" date="2016-11" db="EMBL/GenBank/DDBJ databases">
        <authorList>
            <person name="Varghese N."/>
            <person name="Submissions S."/>
        </authorList>
    </citation>
    <scope>NUCLEOTIDE SEQUENCE [LARGE SCALE GENOMIC DNA]</scope>
    <source>
        <strain evidence="4">DSM 11792</strain>
    </source>
</reference>
<comment type="subunit">
    <text evidence="2">Monomer. Binds 30S ribosomal subunits, but not 50S ribosomal subunits or 70S ribosomes.</text>
</comment>
<keyword evidence="2" id="KW-0963">Cytoplasm</keyword>
<dbReference type="InterPro" id="IPR023799">
    <property type="entry name" value="RbfA_dom_sf"/>
</dbReference>
<evidence type="ECO:0000256" key="1">
    <source>
        <dbReference type="ARBA" id="ARBA00022517"/>
    </source>
</evidence>
<name>A0A1M4UPE0_9FIRM</name>
<dbReference type="InterPro" id="IPR020053">
    <property type="entry name" value="Ribosome-bd_factorA_CS"/>
</dbReference>
<dbReference type="HAMAP" id="MF_00003">
    <property type="entry name" value="RbfA"/>
    <property type="match status" value="1"/>
</dbReference>
<evidence type="ECO:0000313" key="3">
    <source>
        <dbReference type="EMBL" id="SHE58576.1"/>
    </source>
</evidence>
<dbReference type="PROSITE" id="PS01319">
    <property type="entry name" value="RBFA"/>
    <property type="match status" value="1"/>
</dbReference>
<dbReference type="PANTHER" id="PTHR33515">
    <property type="entry name" value="RIBOSOME-BINDING FACTOR A, CHLOROPLASTIC-RELATED"/>
    <property type="match status" value="1"/>
</dbReference>
<dbReference type="EMBL" id="FQUW01000007">
    <property type="protein sequence ID" value="SHE58576.1"/>
    <property type="molecule type" value="Genomic_DNA"/>
</dbReference>
<evidence type="ECO:0000256" key="2">
    <source>
        <dbReference type="HAMAP-Rule" id="MF_00003"/>
    </source>
</evidence>
<dbReference type="SUPFAM" id="SSF89919">
    <property type="entry name" value="Ribosome-binding factor A, RbfA"/>
    <property type="match status" value="1"/>
</dbReference>
<dbReference type="Proteomes" id="UP000184196">
    <property type="component" value="Unassembled WGS sequence"/>
</dbReference>
<dbReference type="GO" id="GO:0043024">
    <property type="term" value="F:ribosomal small subunit binding"/>
    <property type="evidence" value="ECO:0007669"/>
    <property type="project" value="TreeGrafter"/>
</dbReference>
<comment type="subcellular location">
    <subcellularLocation>
        <location evidence="2">Cytoplasm</location>
    </subcellularLocation>
</comment>
<protein>
    <recommendedName>
        <fullName evidence="2">Ribosome-binding factor A</fullName>
    </recommendedName>
</protein>
<keyword evidence="1 2" id="KW-0690">Ribosome biogenesis</keyword>
<dbReference type="InterPro" id="IPR000238">
    <property type="entry name" value="RbfA"/>
</dbReference>
<keyword evidence="4" id="KW-1185">Reference proteome</keyword>
<dbReference type="Gene3D" id="3.30.300.20">
    <property type="match status" value="1"/>
</dbReference>
<dbReference type="GO" id="GO:0005829">
    <property type="term" value="C:cytosol"/>
    <property type="evidence" value="ECO:0007669"/>
    <property type="project" value="TreeGrafter"/>
</dbReference>
<dbReference type="OrthoDB" id="307788at2"/>
<dbReference type="PANTHER" id="PTHR33515:SF1">
    <property type="entry name" value="RIBOSOME-BINDING FACTOR A, CHLOROPLASTIC-RELATED"/>
    <property type="match status" value="1"/>
</dbReference>
<proteinExistence type="inferred from homology"/>
<evidence type="ECO:0000313" key="4">
    <source>
        <dbReference type="Proteomes" id="UP000184196"/>
    </source>
</evidence>
<dbReference type="InterPro" id="IPR015946">
    <property type="entry name" value="KH_dom-like_a/b"/>
</dbReference>
<dbReference type="NCBIfam" id="TIGR00082">
    <property type="entry name" value="rbfA"/>
    <property type="match status" value="1"/>
</dbReference>
<dbReference type="RefSeq" id="WP_027355446.1">
    <property type="nucleotide sequence ID" value="NZ_FQUW01000007.1"/>
</dbReference>
<dbReference type="Pfam" id="PF02033">
    <property type="entry name" value="RBFA"/>
    <property type="match status" value="1"/>
</dbReference>